<accession>A0A4C1VFU7</accession>
<keyword evidence="2" id="KW-1185">Reference proteome</keyword>
<sequence>MCTVRRRVATLYYRYIQSTGSSVYDVATRRHAQATVRFDVKHLQTQRKPECWRGDAYRGDGSLRYTRGSVTEGILIVSSCPSVHPSVCHSVWPQLSSEALSISKLNFDVGIPTNQIDKISRAHHREKCMSELASAPLRAGALRLDNAPNSALAPGRASGGEKCFISLPKCSSSRCSGRILIESRGCRLDELFRHSTGGGDHTGQKFFYRTRKHRI</sequence>
<comment type="caution">
    <text evidence="1">The sequence shown here is derived from an EMBL/GenBank/DDBJ whole genome shotgun (WGS) entry which is preliminary data.</text>
</comment>
<evidence type="ECO:0000313" key="1">
    <source>
        <dbReference type="EMBL" id="GBP38008.1"/>
    </source>
</evidence>
<reference evidence="1 2" key="1">
    <citation type="journal article" date="2019" name="Commun. Biol.">
        <title>The bagworm genome reveals a unique fibroin gene that provides high tensile strength.</title>
        <authorList>
            <person name="Kono N."/>
            <person name="Nakamura H."/>
            <person name="Ohtoshi R."/>
            <person name="Tomita M."/>
            <person name="Numata K."/>
            <person name="Arakawa K."/>
        </authorList>
    </citation>
    <scope>NUCLEOTIDE SEQUENCE [LARGE SCALE GENOMIC DNA]</scope>
</reference>
<dbReference type="AlphaFoldDB" id="A0A4C1VFU7"/>
<evidence type="ECO:0000313" key="2">
    <source>
        <dbReference type="Proteomes" id="UP000299102"/>
    </source>
</evidence>
<dbReference type="Proteomes" id="UP000299102">
    <property type="component" value="Unassembled WGS sequence"/>
</dbReference>
<organism evidence="1 2">
    <name type="scientific">Eumeta variegata</name>
    <name type="common">Bagworm moth</name>
    <name type="synonym">Eumeta japonica</name>
    <dbReference type="NCBI Taxonomy" id="151549"/>
    <lineage>
        <taxon>Eukaryota</taxon>
        <taxon>Metazoa</taxon>
        <taxon>Ecdysozoa</taxon>
        <taxon>Arthropoda</taxon>
        <taxon>Hexapoda</taxon>
        <taxon>Insecta</taxon>
        <taxon>Pterygota</taxon>
        <taxon>Neoptera</taxon>
        <taxon>Endopterygota</taxon>
        <taxon>Lepidoptera</taxon>
        <taxon>Glossata</taxon>
        <taxon>Ditrysia</taxon>
        <taxon>Tineoidea</taxon>
        <taxon>Psychidae</taxon>
        <taxon>Oiketicinae</taxon>
        <taxon>Eumeta</taxon>
    </lineage>
</organism>
<protein>
    <submittedName>
        <fullName evidence="1">Uncharacterized protein</fullName>
    </submittedName>
</protein>
<name>A0A4C1VFU7_EUMVA</name>
<proteinExistence type="predicted"/>
<dbReference type="EMBL" id="BGZK01000342">
    <property type="protein sequence ID" value="GBP38008.1"/>
    <property type="molecule type" value="Genomic_DNA"/>
</dbReference>
<gene>
    <name evidence="1" type="ORF">EVAR_13048_1</name>
</gene>